<dbReference type="OrthoDB" id="5141135at2"/>
<reference evidence="2 3" key="1">
    <citation type="submission" date="2018-12" db="EMBL/GenBank/DDBJ databases">
        <authorList>
            <consortium name="Pathogen Informatics"/>
        </authorList>
    </citation>
    <scope>NUCLEOTIDE SEQUENCE [LARGE SCALE GENOMIC DNA]</scope>
    <source>
        <strain evidence="2 3">NCTC13652</strain>
    </source>
</reference>
<dbReference type="Pfam" id="PF13367">
    <property type="entry name" value="PrsW-protease"/>
    <property type="match status" value="1"/>
</dbReference>
<proteinExistence type="predicted"/>
<dbReference type="PANTHER" id="PTHR36844:SF1">
    <property type="entry name" value="PROTEASE PRSW"/>
    <property type="match status" value="1"/>
</dbReference>
<gene>
    <name evidence="2" type="ORF">NCTC13652_02200</name>
</gene>
<dbReference type="STRING" id="1122997.GCA_000425285_00914"/>
<dbReference type="AlphaFoldDB" id="A0A3S4UZ34"/>
<feature type="transmembrane region" description="Helical" evidence="1">
    <location>
        <begin position="140"/>
        <end position="160"/>
    </location>
</feature>
<keyword evidence="3" id="KW-1185">Reference proteome</keyword>
<protein>
    <recommendedName>
        <fullName evidence="4">PrsW family intramembrane metalloprotease</fullName>
    </recommendedName>
</protein>
<keyword evidence="1" id="KW-0472">Membrane</keyword>
<feature type="transmembrane region" description="Helical" evidence="1">
    <location>
        <begin position="110"/>
        <end position="133"/>
    </location>
</feature>
<dbReference type="InterPro" id="IPR026898">
    <property type="entry name" value="PrsW"/>
</dbReference>
<dbReference type="PANTHER" id="PTHR36844">
    <property type="entry name" value="PROTEASE PRSW"/>
    <property type="match status" value="1"/>
</dbReference>
<feature type="transmembrane region" description="Helical" evidence="1">
    <location>
        <begin position="237"/>
        <end position="258"/>
    </location>
</feature>
<dbReference type="RefSeq" id="WP_051238177.1">
    <property type="nucleotide sequence ID" value="NZ_JAKDOF010000018.1"/>
</dbReference>
<sequence length="268" mass="27900">MTTSLRPDGRRLPWYGRFGAPITLVVGVAAYLLILDVMMETQNLNLFPTLLLVGAVTVPAAVLLLAFAVDLPARGHGALIAATAVAGGVVGTTSAGLLEYRALTAMPWLGMVAVGFIEEAVKLILPVLILIFYRKHPRGLGVVLGIASGAGFAVLETMGYGFTALVTTRGDVAAVDSTLLLRALLSPAGHVAWTGMTAWALWRLRDVPRPRHGVRTAIGAYLLAVALHAAWDGAGSSLPVHIAVAVLSVAVLVVLLVASRAPGRPAGR</sequence>
<evidence type="ECO:0008006" key="4">
    <source>
        <dbReference type="Google" id="ProtNLM"/>
    </source>
</evidence>
<dbReference type="Proteomes" id="UP000277858">
    <property type="component" value="Chromosome"/>
</dbReference>
<organism evidence="2 3">
    <name type="scientific">Acidipropionibacterium jensenii</name>
    <dbReference type="NCBI Taxonomy" id="1749"/>
    <lineage>
        <taxon>Bacteria</taxon>
        <taxon>Bacillati</taxon>
        <taxon>Actinomycetota</taxon>
        <taxon>Actinomycetes</taxon>
        <taxon>Propionibacteriales</taxon>
        <taxon>Propionibacteriaceae</taxon>
        <taxon>Acidipropionibacterium</taxon>
    </lineage>
</organism>
<feature type="transmembrane region" description="Helical" evidence="1">
    <location>
        <begin position="79"/>
        <end position="98"/>
    </location>
</feature>
<evidence type="ECO:0000313" key="3">
    <source>
        <dbReference type="Proteomes" id="UP000277858"/>
    </source>
</evidence>
<feature type="transmembrane region" description="Helical" evidence="1">
    <location>
        <begin position="46"/>
        <end position="67"/>
    </location>
</feature>
<evidence type="ECO:0000256" key="1">
    <source>
        <dbReference type="SAM" id="Phobius"/>
    </source>
</evidence>
<name>A0A3S4UZ34_9ACTN</name>
<keyword evidence="1" id="KW-1133">Transmembrane helix</keyword>
<accession>A0A3S4UZ34</accession>
<feature type="transmembrane region" description="Helical" evidence="1">
    <location>
        <begin position="12"/>
        <end position="34"/>
    </location>
</feature>
<dbReference type="EMBL" id="LR134473">
    <property type="protein sequence ID" value="VEI03982.1"/>
    <property type="molecule type" value="Genomic_DNA"/>
</dbReference>
<dbReference type="GO" id="GO:0008233">
    <property type="term" value="F:peptidase activity"/>
    <property type="evidence" value="ECO:0007669"/>
    <property type="project" value="InterPro"/>
</dbReference>
<keyword evidence="1" id="KW-0812">Transmembrane</keyword>
<evidence type="ECO:0000313" key="2">
    <source>
        <dbReference type="EMBL" id="VEI03982.1"/>
    </source>
</evidence>
<feature type="transmembrane region" description="Helical" evidence="1">
    <location>
        <begin position="214"/>
        <end position="231"/>
    </location>
</feature>
<feature type="transmembrane region" description="Helical" evidence="1">
    <location>
        <begin position="180"/>
        <end position="202"/>
    </location>
</feature>